<feature type="domain" description="CAAX prenyl protease 2/Lysostaphin resistance protein A-like" evidence="3">
    <location>
        <begin position="212"/>
        <end position="301"/>
    </location>
</feature>
<organism evidence="4 5">
    <name type="scientific">Leucobacter allii</name>
    <dbReference type="NCBI Taxonomy" id="2932247"/>
    <lineage>
        <taxon>Bacteria</taxon>
        <taxon>Bacillati</taxon>
        <taxon>Actinomycetota</taxon>
        <taxon>Actinomycetes</taxon>
        <taxon>Micrococcales</taxon>
        <taxon>Microbacteriaceae</taxon>
        <taxon>Leucobacter</taxon>
    </lineage>
</organism>
<name>A0ABY4FLX6_9MICO</name>
<feature type="region of interest" description="Disordered" evidence="1">
    <location>
        <begin position="1"/>
        <end position="28"/>
    </location>
</feature>
<dbReference type="InterPro" id="IPR052710">
    <property type="entry name" value="CAAX_protease"/>
</dbReference>
<keyword evidence="4" id="KW-0482">Metalloprotease</keyword>
<feature type="transmembrane region" description="Helical" evidence="2">
    <location>
        <begin position="234"/>
        <end position="259"/>
    </location>
</feature>
<keyword evidence="4" id="KW-0378">Hydrolase</keyword>
<feature type="transmembrane region" description="Helical" evidence="2">
    <location>
        <begin position="290"/>
        <end position="311"/>
    </location>
</feature>
<gene>
    <name evidence="4" type="ORF">MUN78_00005</name>
</gene>
<dbReference type="EMBL" id="CP095045">
    <property type="protein sequence ID" value="UOQ57268.1"/>
    <property type="molecule type" value="Genomic_DNA"/>
</dbReference>
<dbReference type="InterPro" id="IPR003675">
    <property type="entry name" value="Rce1/LyrA-like_dom"/>
</dbReference>
<proteinExistence type="predicted"/>
<dbReference type="RefSeq" id="WP_244727955.1">
    <property type="nucleotide sequence ID" value="NZ_CP095045.1"/>
</dbReference>
<evidence type="ECO:0000256" key="1">
    <source>
        <dbReference type="SAM" id="MobiDB-lite"/>
    </source>
</evidence>
<dbReference type="PANTHER" id="PTHR36435">
    <property type="entry name" value="SLR1288 PROTEIN"/>
    <property type="match status" value="1"/>
</dbReference>
<evidence type="ECO:0000313" key="4">
    <source>
        <dbReference type="EMBL" id="UOQ57268.1"/>
    </source>
</evidence>
<feature type="transmembrane region" description="Helical" evidence="2">
    <location>
        <begin position="118"/>
        <end position="141"/>
    </location>
</feature>
<keyword evidence="2" id="KW-0472">Membrane</keyword>
<dbReference type="PANTHER" id="PTHR36435:SF1">
    <property type="entry name" value="CAAX AMINO TERMINAL PROTEASE FAMILY PROTEIN"/>
    <property type="match status" value="1"/>
</dbReference>
<evidence type="ECO:0000313" key="5">
    <source>
        <dbReference type="Proteomes" id="UP000831786"/>
    </source>
</evidence>
<feature type="transmembrane region" description="Helical" evidence="2">
    <location>
        <begin position="70"/>
        <end position="98"/>
    </location>
</feature>
<keyword evidence="2" id="KW-1133">Transmembrane helix</keyword>
<evidence type="ECO:0000256" key="2">
    <source>
        <dbReference type="SAM" id="Phobius"/>
    </source>
</evidence>
<feature type="region of interest" description="Disordered" evidence="1">
    <location>
        <begin position="368"/>
        <end position="394"/>
    </location>
</feature>
<keyword evidence="2" id="KW-0812">Transmembrane</keyword>
<sequence>MTSTGPEQTPGTPDPQVPAAGSPAAAPAPQVPAEWAWARPQPTLRTVETEPLAYHRLLRGTANYRWWKPLLLLLLAGVYFGVFTVVVTVAMIPLLLAFDPEYLTDVAADPNAALDTQRPLSVLLSMLSIIVMIPSVVLAVLSMGMRPVGRVWSVAGRIRWGFFARLLGAALLGVIAMNVVGIGIGFAMDPGALTEPPPETGGDYRLSAAIFSLVLVILLVPFQATAEELVFRGLFMQVLGSWLRSPWFGILIPTVGFALAHIYDVWGLAAVGLMGGVAAWLSWRTGGLEAAMAIHIVNNLIAFGFMVFAFGGETAQTSDAGGPEGVVGEIVGLALFAWLALRIMRRGGHGRERIDLIQVPDPTVVAAAPATPGIPAAPGSPGSPGSSGAEEPRA</sequence>
<keyword evidence="4" id="KW-0645">Protease</keyword>
<accession>A0ABY4FLX6</accession>
<dbReference type="GO" id="GO:0008237">
    <property type="term" value="F:metallopeptidase activity"/>
    <property type="evidence" value="ECO:0007669"/>
    <property type="project" value="UniProtKB-KW"/>
</dbReference>
<keyword evidence="5" id="KW-1185">Reference proteome</keyword>
<feature type="transmembrane region" description="Helical" evidence="2">
    <location>
        <begin position="162"/>
        <end position="184"/>
    </location>
</feature>
<feature type="transmembrane region" description="Helical" evidence="2">
    <location>
        <begin position="265"/>
        <end position="283"/>
    </location>
</feature>
<reference evidence="4 5" key="1">
    <citation type="submission" date="2022-04" db="EMBL/GenBank/DDBJ databases">
        <title>Leucobacter sp. isolated from rhizosphere of garlic.</title>
        <authorList>
            <person name="Won M."/>
            <person name="Lee C.-M."/>
            <person name="Woen H.-Y."/>
            <person name="Kwon S.-W."/>
        </authorList>
    </citation>
    <scope>NUCLEOTIDE SEQUENCE [LARGE SCALE GENOMIC DNA]</scope>
    <source>
        <strain evidence="4 5">H21R-40</strain>
    </source>
</reference>
<feature type="compositionally biased region" description="Polar residues" evidence="1">
    <location>
        <begin position="1"/>
        <end position="11"/>
    </location>
</feature>
<feature type="compositionally biased region" description="Low complexity" evidence="1">
    <location>
        <begin position="17"/>
        <end position="28"/>
    </location>
</feature>
<dbReference type="Pfam" id="PF02517">
    <property type="entry name" value="Rce1-like"/>
    <property type="match status" value="1"/>
</dbReference>
<evidence type="ECO:0000259" key="3">
    <source>
        <dbReference type="Pfam" id="PF02517"/>
    </source>
</evidence>
<dbReference type="Proteomes" id="UP000831786">
    <property type="component" value="Chromosome"/>
</dbReference>
<protein>
    <submittedName>
        <fullName evidence="4">CPBP family intramembrane metalloprotease</fullName>
    </submittedName>
</protein>
<feature type="transmembrane region" description="Helical" evidence="2">
    <location>
        <begin position="204"/>
        <end position="222"/>
    </location>
</feature>
<feature type="transmembrane region" description="Helical" evidence="2">
    <location>
        <begin position="326"/>
        <end position="344"/>
    </location>
</feature>